<evidence type="ECO:0000256" key="17">
    <source>
        <dbReference type="SAM" id="MobiDB-lite"/>
    </source>
</evidence>
<keyword evidence="3" id="KW-0808">Transferase</keyword>
<organism evidence="20 22">
    <name type="scientific">Xiamenia xianingshaonis</name>
    <dbReference type="NCBI Taxonomy" id="2682776"/>
    <lineage>
        <taxon>Bacteria</taxon>
        <taxon>Bacillati</taxon>
        <taxon>Actinomycetota</taxon>
        <taxon>Coriobacteriia</taxon>
        <taxon>Eggerthellales</taxon>
        <taxon>Eggerthellaceae</taxon>
        <taxon>Xiamenia</taxon>
    </lineage>
</organism>
<keyword evidence="21" id="KW-1185">Reference proteome</keyword>
<evidence type="ECO:0000256" key="14">
    <source>
        <dbReference type="ARBA" id="ARBA00044770"/>
    </source>
</evidence>
<evidence type="ECO:0000256" key="6">
    <source>
        <dbReference type="ARBA" id="ARBA00022984"/>
    </source>
</evidence>
<evidence type="ECO:0000256" key="10">
    <source>
        <dbReference type="ARBA" id="ARBA00033270"/>
    </source>
</evidence>
<reference evidence="20" key="2">
    <citation type="submission" date="2021-04" db="EMBL/GenBank/DDBJ databases">
        <title>Novel species in family Eggerthellaceae.</title>
        <authorList>
            <person name="Zhang G."/>
        </authorList>
    </citation>
    <scope>NUCLEOTIDE SEQUENCE</scope>
    <source>
        <strain evidence="20">Zg-886</strain>
    </source>
</reference>
<evidence type="ECO:0000256" key="12">
    <source>
        <dbReference type="ARBA" id="ARBA00041185"/>
    </source>
</evidence>
<evidence type="ECO:0000256" key="5">
    <source>
        <dbReference type="ARBA" id="ARBA00022960"/>
    </source>
</evidence>
<feature type="transmembrane region" description="Helical" evidence="18">
    <location>
        <begin position="285"/>
        <end position="307"/>
    </location>
</feature>
<dbReference type="RefSeq" id="WP_166340260.1">
    <property type="nucleotide sequence ID" value="NZ_CP072829.1"/>
</dbReference>
<keyword evidence="6" id="KW-0573">Peptidoglycan synthesis</keyword>
<evidence type="ECO:0000256" key="7">
    <source>
        <dbReference type="ARBA" id="ARBA00022989"/>
    </source>
</evidence>
<dbReference type="Proteomes" id="UP000636394">
    <property type="component" value="Unassembled WGS sequence"/>
</dbReference>
<dbReference type="GO" id="GO:0008360">
    <property type="term" value="P:regulation of cell shape"/>
    <property type="evidence" value="ECO:0007669"/>
    <property type="project" value="UniProtKB-KW"/>
</dbReference>
<dbReference type="Proteomes" id="UP000671910">
    <property type="component" value="Chromosome"/>
</dbReference>
<feature type="transmembrane region" description="Helical" evidence="18">
    <location>
        <begin position="84"/>
        <end position="103"/>
    </location>
</feature>
<feature type="transmembrane region" description="Helical" evidence="18">
    <location>
        <begin position="57"/>
        <end position="77"/>
    </location>
</feature>
<dbReference type="EMBL" id="CP072829">
    <property type="protein sequence ID" value="QTU84758.1"/>
    <property type="molecule type" value="Genomic_DNA"/>
</dbReference>
<comment type="catalytic activity">
    <reaction evidence="15">
        <text>[GlcNAc-(1-&gt;4)-Mur2Ac(oyl-L-Ala-gamma-D-Glu-L-Lys-D-Ala-D-Ala)](n)-di-trans,octa-cis-undecaprenyl diphosphate + beta-D-GlcNAc-(1-&gt;4)-Mur2Ac(oyl-L-Ala-gamma-D-Glu-L-Lys-D-Ala-D-Ala)-di-trans,octa-cis-undecaprenyl diphosphate = [GlcNAc-(1-&gt;4)-Mur2Ac(oyl-L-Ala-gamma-D-Glu-L-Lys-D-Ala-D-Ala)](n+1)-di-trans,octa-cis-undecaprenyl diphosphate + di-trans,octa-cis-undecaprenyl diphosphate + H(+)</text>
        <dbReference type="Rhea" id="RHEA:23708"/>
        <dbReference type="Rhea" id="RHEA-COMP:9602"/>
        <dbReference type="Rhea" id="RHEA-COMP:9603"/>
        <dbReference type="ChEBI" id="CHEBI:15378"/>
        <dbReference type="ChEBI" id="CHEBI:58405"/>
        <dbReference type="ChEBI" id="CHEBI:60033"/>
        <dbReference type="ChEBI" id="CHEBI:78435"/>
        <dbReference type="EC" id="2.4.99.28"/>
    </reaction>
</comment>
<evidence type="ECO:0000313" key="20">
    <source>
        <dbReference type="EMBL" id="QTU84758.1"/>
    </source>
</evidence>
<dbReference type="GO" id="GO:0009252">
    <property type="term" value="P:peptidoglycan biosynthetic process"/>
    <property type="evidence" value="ECO:0007669"/>
    <property type="project" value="UniProtKB-KW"/>
</dbReference>
<keyword evidence="19" id="KW-0131">Cell cycle</keyword>
<feature type="region of interest" description="Disordered" evidence="17">
    <location>
        <begin position="429"/>
        <end position="457"/>
    </location>
</feature>
<dbReference type="Pfam" id="PF01098">
    <property type="entry name" value="FTSW_RODA_SPOVE"/>
    <property type="match status" value="1"/>
</dbReference>
<comment type="similarity">
    <text evidence="11">Belongs to the SEDS family. FtsW subfamily.</text>
</comment>
<accession>A0A9E6SUR2</accession>
<protein>
    <recommendedName>
        <fullName evidence="12">Probable peptidoglycan glycosyltransferase FtsW</fullName>
        <ecNumber evidence="14">2.4.99.28</ecNumber>
    </recommendedName>
    <alternativeName>
        <fullName evidence="13">Cell division protein FtsW</fullName>
    </alternativeName>
    <alternativeName>
        <fullName evidence="10">Cell wall polymerase</fullName>
    </alternativeName>
    <alternativeName>
        <fullName evidence="9">Peptidoglycan polymerase</fullName>
    </alternativeName>
</protein>
<dbReference type="GO" id="GO:0015648">
    <property type="term" value="F:lipid-linked peptidoglycan transporter activity"/>
    <property type="evidence" value="ECO:0007669"/>
    <property type="project" value="TreeGrafter"/>
</dbReference>
<comment type="function">
    <text evidence="16">Peptidoglycan polymerase that is essential for cell division.</text>
</comment>
<evidence type="ECO:0000256" key="4">
    <source>
        <dbReference type="ARBA" id="ARBA00022692"/>
    </source>
</evidence>
<keyword evidence="8 18" id="KW-0472">Membrane</keyword>
<evidence type="ECO:0000256" key="2">
    <source>
        <dbReference type="ARBA" id="ARBA00022676"/>
    </source>
</evidence>
<dbReference type="GO" id="GO:0032153">
    <property type="term" value="C:cell division site"/>
    <property type="evidence" value="ECO:0007669"/>
    <property type="project" value="TreeGrafter"/>
</dbReference>
<evidence type="ECO:0000256" key="9">
    <source>
        <dbReference type="ARBA" id="ARBA00032370"/>
    </source>
</evidence>
<dbReference type="InterPro" id="IPR001182">
    <property type="entry name" value="FtsW/RodA"/>
</dbReference>
<sequence length="457" mass="48105">MAGRLTTSGNENPAVLQAIVAGCAAALMLTGLVMIYSTGSIEAISLDWSPEKYFLNQLVFAVIGTGLALALWLFVPYRVWNTRLIYVGILIVWLCFIGVALTGEGILGARRWLDIGPFRFQPSEFAKIAFIMVTAYLVCRYQDGSLSLAKAAGGAALCVAAPLAMLLVTQSDLGTSVICVVGIGVALLFGGVRLRWLFGGLGVLLALGAVAILATPYRRARLFQMLGLMPSDAGDGAASYQLTQSLYTFADGGLLGVGLGNSKGKFQYLPEAETDFIFSIVGEELGFAGALVIIVLFLVILACALKIAASCPDPFGRMLAGGCAAMLVFQAFLNIACVIGIVPTTGKPLPFLSYGGSSLMSSLVVIGIILSVAKGSEAPDVHRERQQNLRVVSHGEPYVPPRSQCHAVDQGFSASAGYASGRSGAAASHGRYAAAARPSSSRRESFGVQRPYGRSRR</sequence>
<evidence type="ECO:0000256" key="8">
    <source>
        <dbReference type="ARBA" id="ARBA00023136"/>
    </source>
</evidence>
<name>A0A9E6SUR2_9ACTN</name>
<feature type="transmembrane region" description="Helical" evidence="18">
    <location>
        <begin position="196"/>
        <end position="217"/>
    </location>
</feature>
<feature type="transmembrane region" description="Helical" evidence="18">
    <location>
        <begin position="148"/>
        <end position="167"/>
    </location>
</feature>
<evidence type="ECO:0000256" key="1">
    <source>
        <dbReference type="ARBA" id="ARBA00004141"/>
    </source>
</evidence>
<dbReference type="PANTHER" id="PTHR30474">
    <property type="entry name" value="CELL CYCLE PROTEIN"/>
    <property type="match status" value="1"/>
</dbReference>
<dbReference type="EMBL" id="WPCR01000012">
    <property type="protein sequence ID" value="NHM14835.1"/>
    <property type="molecule type" value="Genomic_DNA"/>
</dbReference>
<evidence type="ECO:0000313" key="22">
    <source>
        <dbReference type="Proteomes" id="UP000671910"/>
    </source>
</evidence>
<keyword evidence="4 18" id="KW-0812">Transmembrane</keyword>
<feature type="transmembrane region" description="Helical" evidence="18">
    <location>
        <begin position="14"/>
        <end position="37"/>
    </location>
</feature>
<feature type="transmembrane region" description="Helical" evidence="18">
    <location>
        <begin position="123"/>
        <end position="141"/>
    </location>
</feature>
<dbReference type="GO" id="GO:0005886">
    <property type="term" value="C:plasma membrane"/>
    <property type="evidence" value="ECO:0007669"/>
    <property type="project" value="TreeGrafter"/>
</dbReference>
<feature type="compositionally biased region" description="Low complexity" evidence="17">
    <location>
        <begin position="429"/>
        <end position="439"/>
    </location>
</feature>
<keyword evidence="19" id="KW-0132">Cell division</keyword>
<dbReference type="PANTHER" id="PTHR30474:SF2">
    <property type="entry name" value="PEPTIDOGLYCAN GLYCOSYLTRANSFERASE FTSW-RELATED"/>
    <property type="match status" value="1"/>
</dbReference>
<evidence type="ECO:0000256" key="3">
    <source>
        <dbReference type="ARBA" id="ARBA00022679"/>
    </source>
</evidence>
<evidence type="ECO:0000256" key="18">
    <source>
        <dbReference type="SAM" id="Phobius"/>
    </source>
</evidence>
<keyword evidence="5" id="KW-0133">Cell shape</keyword>
<dbReference type="PROSITE" id="PS51257">
    <property type="entry name" value="PROKAR_LIPOPROTEIN"/>
    <property type="match status" value="1"/>
</dbReference>
<dbReference type="GO" id="GO:0008955">
    <property type="term" value="F:peptidoglycan glycosyltransferase activity"/>
    <property type="evidence" value="ECO:0007669"/>
    <property type="project" value="UniProtKB-EC"/>
</dbReference>
<gene>
    <name evidence="19" type="ORF">GMI68_08725</name>
    <name evidence="20" type="ORF">J7S26_02210</name>
</gene>
<dbReference type="KEGG" id="ebz:J7S26_02210"/>
<evidence type="ECO:0000256" key="13">
    <source>
        <dbReference type="ARBA" id="ARBA00041418"/>
    </source>
</evidence>
<keyword evidence="7 18" id="KW-1133">Transmembrane helix</keyword>
<evidence type="ECO:0000256" key="11">
    <source>
        <dbReference type="ARBA" id="ARBA00038053"/>
    </source>
</evidence>
<feature type="transmembrane region" description="Helical" evidence="18">
    <location>
        <begin position="319"/>
        <end position="342"/>
    </location>
</feature>
<evidence type="ECO:0000313" key="19">
    <source>
        <dbReference type="EMBL" id="NHM14835.1"/>
    </source>
</evidence>
<proteinExistence type="inferred from homology"/>
<reference evidence="19 21" key="1">
    <citation type="submission" date="2019-11" db="EMBL/GenBank/DDBJ databases">
        <title>Eggerthellaceae novel genus isolated from the rectal contents of marmort.</title>
        <authorList>
            <person name="Zhang G."/>
        </authorList>
    </citation>
    <scope>NUCLEOTIDE SEQUENCE [LARGE SCALE GENOMIC DNA]</scope>
    <source>
        <strain evidence="21">zg-886</strain>
        <strain evidence="19">Zg-886</strain>
    </source>
</reference>
<feature type="transmembrane region" description="Helical" evidence="18">
    <location>
        <begin position="354"/>
        <end position="373"/>
    </location>
</feature>
<evidence type="ECO:0000313" key="21">
    <source>
        <dbReference type="Proteomes" id="UP000636394"/>
    </source>
</evidence>
<feature type="transmembrane region" description="Helical" evidence="18">
    <location>
        <begin position="173"/>
        <end position="189"/>
    </location>
</feature>
<keyword evidence="2" id="KW-0328">Glycosyltransferase</keyword>
<dbReference type="AlphaFoldDB" id="A0A9E6SUR2"/>
<evidence type="ECO:0000256" key="15">
    <source>
        <dbReference type="ARBA" id="ARBA00049902"/>
    </source>
</evidence>
<dbReference type="EC" id="2.4.99.28" evidence="14"/>
<dbReference type="GO" id="GO:0051301">
    <property type="term" value="P:cell division"/>
    <property type="evidence" value="ECO:0007669"/>
    <property type="project" value="UniProtKB-KW"/>
</dbReference>
<comment type="subcellular location">
    <subcellularLocation>
        <location evidence="1">Membrane</location>
        <topology evidence="1">Multi-pass membrane protein</topology>
    </subcellularLocation>
</comment>
<evidence type="ECO:0000256" key="16">
    <source>
        <dbReference type="ARBA" id="ARBA00049966"/>
    </source>
</evidence>